<dbReference type="EMBL" id="FMXQ01000006">
    <property type="protein sequence ID" value="SDB39976.1"/>
    <property type="molecule type" value="Genomic_DNA"/>
</dbReference>
<evidence type="ECO:0000313" key="3">
    <source>
        <dbReference type="Proteomes" id="UP000199071"/>
    </source>
</evidence>
<gene>
    <name evidence="2" type="ORF">SAMN02982931_02993</name>
</gene>
<name>A0A1G6D495_9HYPH</name>
<evidence type="ECO:0000313" key="2">
    <source>
        <dbReference type="EMBL" id="SDB39976.1"/>
    </source>
</evidence>
<evidence type="ECO:0000256" key="1">
    <source>
        <dbReference type="SAM" id="Phobius"/>
    </source>
</evidence>
<dbReference type="GO" id="GO:0004252">
    <property type="term" value="F:serine-type endopeptidase activity"/>
    <property type="evidence" value="ECO:0007669"/>
    <property type="project" value="InterPro"/>
</dbReference>
<dbReference type="Gene3D" id="2.40.10.120">
    <property type="match status" value="1"/>
</dbReference>
<organism evidence="2 3">
    <name type="scientific">Bauldia litoralis</name>
    <dbReference type="NCBI Taxonomy" id="665467"/>
    <lineage>
        <taxon>Bacteria</taxon>
        <taxon>Pseudomonadati</taxon>
        <taxon>Pseudomonadota</taxon>
        <taxon>Alphaproteobacteria</taxon>
        <taxon>Hyphomicrobiales</taxon>
        <taxon>Kaistiaceae</taxon>
        <taxon>Bauldia</taxon>
    </lineage>
</organism>
<keyword evidence="1" id="KW-1133">Transmembrane helix</keyword>
<dbReference type="PANTHER" id="PTHR22939">
    <property type="entry name" value="SERINE PROTEASE FAMILY S1C HTRA-RELATED"/>
    <property type="match status" value="1"/>
</dbReference>
<dbReference type="SUPFAM" id="SSF50494">
    <property type="entry name" value="Trypsin-like serine proteases"/>
    <property type="match status" value="1"/>
</dbReference>
<dbReference type="STRING" id="665467.SAMN02982931_02993"/>
<dbReference type="AlphaFoldDB" id="A0A1G6D495"/>
<dbReference type="Proteomes" id="UP000199071">
    <property type="component" value="Unassembled WGS sequence"/>
</dbReference>
<sequence>MEPHYDYTEPRRARRISARPGVLAAAAGAIALASFAAGAAMDRPTASAALSLPASAAALPVGAALPGTGFADLVDRVRPAVISVQAMAQVPSPVANRLFRSRQAPVSIAEGSAFFISADGYAVTNHHVVDGARVVQVTMEDGAVYRGDVIGIDPATDLALIKVDAPDPVAHVAFADGEPRVGDWVVAVGSPFGLGHTVTAGIVSAVDRELGRNGVGYIQIDAPINQGNSGGPTFDLAGNVVGINSMIFSPNGGSVGVGFDIPASTARSVIAGMMGGGLIDRLF</sequence>
<protein>
    <submittedName>
        <fullName evidence="2">Trypsin-like peptidase domain-containing protein</fullName>
    </submittedName>
</protein>
<dbReference type="Pfam" id="PF13365">
    <property type="entry name" value="Trypsin_2"/>
    <property type="match status" value="1"/>
</dbReference>
<dbReference type="PRINTS" id="PR00834">
    <property type="entry name" value="PROTEASES2C"/>
</dbReference>
<feature type="transmembrane region" description="Helical" evidence="1">
    <location>
        <begin position="21"/>
        <end position="41"/>
    </location>
</feature>
<dbReference type="RefSeq" id="WP_090877356.1">
    <property type="nucleotide sequence ID" value="NZ_FMXQ01000006.1"/>
</dbReference>
<accession>A0A1G6D495</accession>
<keyword evidence="1" id="KW-0812">Transmembrane</keyword>
<keyword evidence="1" id="KW-0472">Membrane</keyword>
<keyword evidence="3" id="KW-1185">Reference proteome</keyword>
<dbReference type="GO" id="GO:0006508">
    <property type="term" value="P:proteolysis"/>
    <property type="evidence" value="ECO:0007669"/>
    <property type="project" value="InterPro"/>
</dbReference>
<dbReference type="OrthoDB" id="9758917at2"/>
<dbReference type="PANTHER" id="PTHR22939:SF129">
    <property type="entry name" value="SERINE PROTEASE HTRA2, MITOCHONDRIAL"/>
    <property type="match status" value="1"/>
</dbReference>
<reference evidence="2 3" key="1">
    <citation type="submission" date="2016-10" db="EMBL/GenBank/DDBJ databases">
        <authorList>
            <person name="de Groot N.N."/>
        </authorList>
    </citation>
    <scope>NUCLEOTIDE SEQUENCE [LARGE SCALE GENOMIC DNA]</scope>
    <source>
        <strain evidence="2 3">ATCC 35022</strain>
    </source>
</reference>
<proteinExistence type="predicted"/>
<dbReference type="InterPro" id="IPR009003">
    <property type="entry name" value="Peptidase_S1_PA"/>
</dbReference>
<dbReference type="InterPro" id="IPR001940">
    <property type="entry name" value="Peptidase_S1C"/>
</dbReference>